<dbReference type="AlphaFoldDB" id="G4Z545"/>
<dbReference type="Proteomes" id="UP000002640">
    <property type="component" value="Unassembled WGS sequence"/>
</dbReference>
<evidence type="ECO:0000313" key="2">
    <source>
        <dbReference type="EMBL" id="EGZ19491.1"/>
    </source>
</evidence>
<name>G4Z545_PHYSP</name>
<dbReference type="RefSeq" id="XP_009522208.1">
    <property type="nucleotide sequence ID" value="XM_009523913.1"/>
</dbReference>
<feature type="non-terminal residue" evidence="2">
    <location>
        <position position="1"/>
    </location>
</feature>
<feature type="domain" description="DUF4246" evidence="1">
    <location>
        <begin position="2"/>
        <end position="69"/>
    </location>
</feature>
<dbReference type="InterPro" id="IPR025340">
    <property type="entry name" value="DUF4246"/>
</dbReference>
<evidence type="ECO:0000313" key="3">
    <source>
        <dbReference type="Proteomes" id="UP000002640"/>
    </source>
</evidence>
<gene>
    <name evidence="2" type="ORF">PHYSODRAFT_494415</name>
</gene>
<proteinExistence type="predicted"/>
<dbReference type="STRING" id="1094619.G4Z545"/>
<keyword evidence="3" id="KW-1185">Reference proteome</keyword>
<organism evidence="2 3">
    <name type="scientific">Phytophthora sojae (strain P6497)</name>
    <name type="common">Soybean stem and root rot agent</name>
    <name type="synonym">Phytophthora megasperma f. sp. glycines</name>
    <dbReference type="NCBI Taxonomy" id="1094619"/>
    <lineage>
        <taxon>Eukaryota</taxon>
        <taxon>Sar</taxon>
        <taxon>Stramenopiles</taxon>
        <taxon>Oomycota</taxon>
        <taxon>Peronosporomycetes</taxon>
        <taxon>Peronosporales</taxon>
        <taxon>Peronosporaceae</taxon>
        <taxon>Phytophthora</taxon>
    </lineage>
</organism>
<reference evidence="2 3" key="1">
    <citation type="journal article" date="2006" name="Science">
        <title>Phytophthora genome sequences uncover evolutionary origins and mechanisms of pathogenesis.</title>
        <authorList>
            <person name="Tyler B.M."/>
            <person name="Tripathy S."/>
            <person name="Zhang X."/>
            <person name="Dehal P."/>
            <person name="Jiang R.H."/>
            <person name="Aerts A."/>
            <person name="Arredondo F.D."/>
            <person name="Baxter L."/>
            <person name="Bensasson D."/>
            <person name="Beynon J.L."/>
            <person name="Chapman J."/>
            <person name="Damasceno C.M."/>
            <person name="Dorrance A.E."/>
            <person name="Dou D."/>
            <person name="Dickerman A.W."/>
            <person name="Dubchak I.L."/>
            <person name="Garbelotto M."/>
            <person name="Gijzen M."/>
            <person name="Gordon S.G."/>
            <person name="Govers F."/>
            <person name="Grunwald N.J."/>
            <person name="Huang W."/>
            <person name="Ivors K.L."/>
            <person name="Jones R.W."/>
            <person name="Kamoun S."/>
            <person name="Krampis K."/>
            <person name="Lamour K.H."/>
            <person name="Lee M.K."/>
            <person name="McDonald W.H."/>
            <person name="Medina M."/>
            <person name="Meijer H.J."/>
            <person name="Nordberg E.K."/>
            <person name="Maclean D.J."/>
            <person name="Ospina-Giraldo M.D."/>
            <person name="Morris P.F."/>
            <person name="Phuntumart V."/>
            <person name="Putnam N.H."/>
            <person name="Rash S."/>
            <person name="Rose J.K."/>
            <person name="Sakihama Y."/>
            <person name="Salamov A.A."/>
            <person name="Savidor A."/>
            <person name="Scheuring C.F."/>
            <person name="Smith B.M."/>
            <person name="Sobral B.W."/>
            <person name="Terry A."/>
            <person name="Torto-Alalibo T.A."/>
            <person name="Win J."/>
            <person name="Xu Z."/>
            <person name="Zhang H."/>
            <person name="Grigoriev I.V."/>
            <person name="Rokhsar D.S."/>
            <person name="Boore J.L."/>
        </authorList>
    </citation>
    <scope>NUCLEOTIDE SEQUENCE [LARGE SCALE GENOMIC DNA]</scope>
    <source>
        <strain evidence="2 3">P6497</strain>
    </source>
</reference>
<evidence type="ECO:0000259" key="1">
    <source>
        <dbReference type="Pfam" id="PF14033"/>
    </source>
</evidence>
<dbReference type="KEGG" id="psoj:PHYSODRAFT_494415"/>
<dbReference type="EMBL" id="JH159153">
    <property type="protein sequence ID" value="EGZ19491.1"/>
    <property type="molecule type" value="Genomic_DNA"/>
</dbReference>
<dbReference type="OMA" id="CHCENIT"/>
<dbReference type="InParanoid" id="G4Z545"/>
<accession>G4Z545</accession>
<protein>
    <recommendedName>
        <fullName evidence="1">DUF4246 domain-containing protein</fullName>
    </recommendedName>
</protein>
<dbReference type="InterPro" id="IPR049192">
    <property type="entry name" value="DUF4246_C"/>
</dbReference>
<dbReference type="GeneID" id="20657065"/>
<dbReference type="PANTHER" id="PTHR33119">
    <property type="entry name" value="IFI3P"/>
    <property type="match status" value="1"/>
</dbReference>
<sequence length="135" mass="15535">LVQVLGSVETSASRCVAFPNWLQHQVQPFELEDVAKPGIRKILAFFLIDPENPIPSTSVIPPQQEEWITPTFERMMKQLRLVDAVEQNIQSMLPRGMSLRAAKQHRLLLMEERAAVQDDDEDTFGRSRYFSLCEH</sequence>
<dbReference type="Pfam" id="PF14033">
    <property type="entry name" value="DUF4246"/>
    <property type="match status" value="1"/>
</dbReference>
<dbReference type="PANTHER" id="PTHR33119:SF1">
    <property type="entry name" value="FE2OG DIOXYGENASE DOMAIN-CONTAINING PROTEIN"/>
    <property type="match status" value="1"/>
</dbReference>